<comment type="caution">
    <text evidence="2">The sequence shown here is derived from an EMBL/GenBank/DDBJ whole genome shotgun (WGS) entry which is preliminary data.</text>
</comment>
<keyword evidence="2" id="KW-0489">Methyltransferase</keyword>
<feature type="domain" description="Methyltransferase" evidence="1">
    <location>
        <begin position="36"/>
        <end position="170"/>
    </location>
</feature>
<dbReference type="Proteomes" id="UP000588112">
    <property type="component" value="Unassembled WGS sequence"/>
</dbReference>
<keyword evidence="3" id="KW-1185">Reference proteome</keyword>
<gene>
    <name evidence="2" type="ORF">BJ981_005701</name>
</gene>
<dbReference type="CDD" id="cd02440">
    <property type="entry name" value="AdoMet_MTases"/>
    <property type="match status" value="1"/>
</dbReference>
<dbReference type="EMBL" id="JACHBR010000002">
    <property type="protein sequence ID" value="MBB5629937.1"/>
    <property type="molecule type" value="Genomic_DNA"/>
</dbReference>
<dbReference type="Pfam" id="PF13847">
    <property type="entry name" value="Methyltransf_31"/>
    <property type="match status" value="1"/>
</dbReference>
<reference evidence="2 3" key="1">
    <citation type="submission" date="2020-08" db="EMBL/GenBank/DDBJ databases">
        <title>Sequencing the genomes of 1000 actinobacteria strains.</title>
        <authorList>
            <person name="Klenk H.-P."/>
        </authorList>
    </citation>
    <scope>NUCLEOTIDE SEQUENCE [LARGE SCALE GENOMIC DNA]</scope>
    <source>
        <strain evidence="2 3">DSM 45790</strain>
    </source>
</reference>
<sequence length="268" mass="28932">MSSPAVYTHGHHASVLRSHTWRTADNSAAYLLPHLRSGMSLLDVGCGPGTITADLAAIVAPGPVTAIDTAQDVVARAGELMSERGLADVRCEVADVYRLPYADGSFDVVHAHQVLQHLADPVEALAAMRRVCAPGGIVAARDSDYATFTWYPSSPGLDEWQELYHRVARANGGEPDAGRRLLSWARRAGFTDVTATGSSWCFATPEERAWWSGLWAERVTSSAMADQAIAHGLATRADLERIADAWRAWGAAEDGWFAVLHGEILCRV</sequence>
<dbReference type="AlphaFoldDB" id="A0A7W8Z9F0"/>
<accession>A0A7W8Z9F0</accession>
<dbReference type="GO" id="GO:0008168">
    <property type="term" value="F:methyltransferase activity"/>
    <property type="evidence" value="ECO:0007669"/>
    <property type="project" value="UniProtKB-KW"/>
</dbReference>
<evidence type="ECO:0000313" key="2">
    <source>
        <dbReference type="EMBL" id="MBB5629937.1"/>
    </source>
</evidence>
<name>A0A7W8Z9F0_9ACTN</name>
<organism evidence="2 3">
    <name type="scientific">Sphaerisporangium krabiense</name>
    <dbReference type="NCBI Taxonomy" id="763782"/>
    <lineage>
        <taxon>Bacteria</taxon>
        <taxon>Bacillati</taxon>
        <taxon>Actinomycetota</taxon>
        <taxon>Actinomycetes</taxon>
        <taxon>Streptosporangiales</taxon>
        <taxon>Streptosporangiaceae</taxon>
        <taxon>Sphaerisporangium</taxon>
    </lineage>
</organism>
<dbReference type="InterPro" id="IPR025714">
    <property type="entry name" value="Methyltranfer_dom"/>
</dbReference>
<keyword evidence="2" id="KW-0808">Transferase</keyword>
<dbReference type="InterPro" id="IPR029063">
    <property type="entry name" value="SAM-dependent_MTases_sf"/>
</dbReference>
<evidence type="ECO:0000259" key="1">
    <source>
        <dbReference type="Pfam" id="PF13847"/>
    </source>
</evidence>
<dbReference type="RefSeq" id="WP_184616470.1">
    <property type="nucleotide sequence ID" value="NZ_BOOS01000014.1"/>
</dbReference>
<dbReference type="Gene3D" id="3.40.50.150">
    <property type="entry name" value="Vaccinia Virus protein VP39"/>
    <property type="match status" value="1"/>
</dbReference>
<dbReference type="PANTHER" id="PTHR43591:SF24">
    <property type="entry name" value="2-METHOXY-6-POLYPRENYL-1,4-BENZOQUINOL METHYLASE, MITOCHONDRIAL"/>
    <property type="match status" value="1"/>
</dbReference>
<keyword evidence="2" id="KW-0830">Ubiquinone</keyword>
<dbReference type="PANTHER" id="PTHR43591">
    <property type="entry name" value="METHYLTRANSFERASE"/>
    <property type="match status" value="1"/>
</dbReference>
<proteinExistence type="predicted"/>
<evidence type="ECO:0000313" key="3">
    <source>
        <dbReference type="Proteomes" id="UP000588112"/>
    </source>
</evidence>
<dbReference type="GO" id="GO:0032259">
    <property type="term" value="P:methylation"/>
    <property type="evidence" value="ECO:0007669"/>
    <property type="project" value="UniProtKB-KW"/>
</dbReference>
<protein>
    <submittedName>
        <fullName evidence="2">Ubiquinone/menaquinone biosynthesis C-methylase UbiE</fullName>
    </submittedName>
</protein>
<dbReference type="SUPFAM" id="SSF53335">
    <property type="entry name" value="S-adenosyl-L-methionine-dependent methyltransferases"/>
    <property type="match status" value="1"/>
</dbReference>